<evidence type="ECO:0000313" key="1">
    <source>
        <dbReference type="EMBL" id="KAK5062996.1"/>
    </source>
</evidence>
<dbReference type="Proteomes" id="UP001358417">
    <property type="component" value="Unassembled WGS sequence"/>
</dbReference>
<gene>
    <name evidence="1" type="ORF">LTR84_005072</name>
</gene>
<accession>A0AAV9NNM6</accession>
<evidence type="ECO:0000313" key="2">
    <source>
        <dbReference type="Proteomes" id="UP001358417"/>
    </source>
</evidence>
<dbReference type="AlphaFoldDB" id="A0AAV9NNM6"/>
<comment type="caution">
    <text evidence="1">The sequence shown here is derived from an EMBL/GenBank/DDBJ whole genome shotgun (WGS) entry which is preliminary data.</text>
</comment>
<keyword evidence="2" id="KW-1185">Reference proteome</keyword>
<proteinExistence type="predicted"/>
<dbReference type="EMBL" id="JAVRRD010000002">
    <property type="protein sequence ID" value="KAK5062996.1"/>
    <property type="molecule type" value="Genomic_DNA"/>
</dbReference>
<dbReference type="GeneID" id="89973250"/>
<protein>
    <submittedName>
        <fullName evidence="1">Uncharacterized protein</fullName>
    </submittedName>
</protein>
<dbReference type="RefSeq" id="XP_064711268.1">
    <property type="nucleotide sequence ID" value="XM_064848644.1"/>
</dbReference>
<organism evidence="1 2">
    <name type="scientific">Exophiala bonariae</name>
    <dbReference type="NCBI Taxonomy" id="1690606"/>
    <lineage>
        <taxon>Eukaryota</taxon>
        <taxon>Fungi</taxon>
        <taxon>Dikarya</taxon>
        <taxon>Ascomycota</taxon>
        <taxon>Pezizomycotina</taxon>
        <taxon>Eurotiomycetes</taxon>
        <taxon>Chaetothyriomycetidae</taxon>
        <taxon>Chaetothyriales</taxon>
        <taxon>Herpotrichiellaceae</taxon>
        <taxon>Exophiala</taxon>
    </lineage>
</organism>
<name>A0AAV9NNM6_9EURO</name>
<reference evidence="1 2" key="1">
    <citation type="submission" date="2023-08" db="EMBL/GenBank/DDBJ databases">
        <title>Black Yeasts Isolated from many extreme environments.</title>
        <authorList>
            <person name="Coleine C."/>
            <person name="Stajich J.E."/>
            <person name="Selbmann L."/>
        </authorList>
    </citation>
    <scope>NUCLEOTIDE SEQUENCE [LARGE SCALE GENOMIC DNA]</scope>
    <source>
        <strain evidence="1 2">CCFEE 5792</strain>
    </source>
</reference>
<sequence length="117" mass="13054">MKKLLECCELHDLPLSVSAWLMTPIYVVLAQVKTSEGSQHSEAVTSLEVLLRLYLPLGERFTGIKLSARVIASLAKAFDKVIQDRGHVEKEALELELLIRGRRIFQDGLAIGVIVQE</sequence>